<name>A0A8J6N2D9_9DELT</name>
<dbReference type="EMBL" id="JACNJD010000359">
    <property type="protein sequence ID" value="MBC8179203.1"/>
    <property type="molecule type" value="Genomic_DNA"/>
</dbReference>
<sequence>MATKRMLINAVEEEEYRIAVIKDGLLDGFYIESTTAEQKTGNIYKAVVERI</sequence>
<evidence type="ECO:0000313" key="2">
    <source>
        <dbReference type="Proteomes" id="UP000650524"/>
    </source>
</evidence>
<organism evidence="1 2">
    <name type="scientific">Candidatus Desulfacyla euxinica</name>
    <dbReference type="NCBI Taxonomy" id="2841693"/>
    <lineage>
        <taxon>Bacteria</taxon>
        <taxon>Deltaproteobacteria</taxon>
        <taxon>Candidatus Desulfacyla</taxon>
    </lineage>
</organism>
<reference evidence="1 2" key="1">
    <citation type="submission" date="2020-08" db="EMBL/GenBank/DDBJ databases">
        <title>Bridging the membrane lipid divide: bacteria of the FCB group superphylum have the potential to synthesize archaeal ether lipids.</title>
        <authorList>
            <person name="Villanueva L."/>
            <person name="Von Meijenfeldt F.A.B."/>
            <person name="Westbye A.B."/>
            <person name="Yadav S."/>
            <person name="Hopmans E.C."/>
            <person name="Dutilh B.E."/>
            <person name="Sinninghe Damste J.S."/>
        </authorList>
    </citation>
    <scope>NUCLEOTIDE SEQUENCE [LARGE SCALE GENOMIC DNA]</scope>
    <source>
        <strain evidence="1">NIOZ-UU27</strain>
    </source>
</reference>
<comment type="caution">
    <text evidence="1">The sequence shown here is derived from an EMBL/GenBank/DDBJ whole genome shotgun (WGS) entry which is preliminary data.</text>
</comment>
<dbReference type="Proteomes" id="UP000650524">
    <property type="component" value="Unassembled WGS sequence"/>
</dbReference>
<gene>
    <name evidence="1" type="ORF">H8E19_17515</name>
</gene>
<dbReference type="AlphaFoldDB" id="A0A8J6N2D9"/>
<proteinExistence type="predicted"/>
<accession>A0A8J6N2D9</accession>
<evidence type="ECO:0000313" key="1">
    <source>
        <dbReference type="EMBL" id="MBC8179203.1"/>
    </source>
</evidence>
<feature type="non-terminal residue" evidence="1">
    <location>
        <position position="51"/>
    </location>
</feature>
<protein>
    <submittedName>
        <fullName evidence="1">Ribonuclease</fullName>
    </submittedName>
</protein>